<proteinExistence type="predicted"/>
<feature type="region of interest" description="Disordered" evidence="1">
    <location>
        <begin position="307"/>
        <end position="365"/>
    </location>
</feature>
<dbReference type="AlphaFoldDB" id="A0A1D2A3E0"/>
<feature type="compositionally biased region" description="Basic and acidic residues" evidence="1">
    <location>
        <begin position="311"/>
        <end position="365"/>
    </location>
</feature>
<name>A0A1D2A3E0_AUXPR</name>
<feature type="compositionally biased region" description="Low complexity" evidence="1">
    <location>
        <begin position="465"/>
        <end position="489"/>
    </location>
</feature>
<reference evidence="2" key="1">
    <citation type="submission" date="2015-08" db="EMBL/GenBank/DDBJ databases">
        <authorList>
            <person name="Babu N.S."/>
            <person name="Beckwith C.J."/>
            <person name="Beseler K.G."/>
            <person name="Brison A."/>
            <person name="Carone J.V."/>
            <person name="Caskin T.P."/>
            <person name="Diamond M."/>
            <person name="Durham M.E."/>
            <person name="Foxe J.M."/>
            <person name="Go M."/>
            <person name="Henderson B.A."/>
            <person name="Jones I.B."/>
            <person name="McGettigan J.A."/>
            <person name="Micheletti S.J."/>
            <person name="Nasrallah M.E."/>
            <person name="Ortiz D."/>
            <person name="Piller C.R."/>
            <person name="Privatt S.R."/>
            <person name="Schneider S.L."/>
            <person name="Sharp S."/>
            <person name="Smith T.C."/>
            <person name="Stanton J.D."/>
            <person name="Ullery H.E."/>
            <person name="Wilson R.J."/>
            <person name="Serrano M.G."/>
            <person name="Buck G."/>
            <person name="Lee V."/>
            <person name="Wang Y."/>
            <person name="Carvalho R."/>
            <person name="Voegtly L."/>
            <person name="Shi R."/>
            <person name="Duckworth R."/>
            <person name="Johnson A."/>
            <person name="Loviza R."/>
            <person name="Walstead R."/>
            <person name="Shah Z."/>
            <person name="Kiflezghi M."/>
            <person name="Wade K."/>
            <person name="Ball S.L."/>
            <person name="Bradley K.W."/>
            <person name="Asai D.J."/>
            <person name="Bowman C.A."/>
            <person name="Russell D.A."/>
            <person name="Pope W.H."/>
            <person name="Jacobs-Sera D."/>
            <person name="Hendrix R.W."/>
            <person name="Hatfull G.F."/>
        </authorList>
    </citation>
    <scope>NUCLEOTIDE SEQUENCE</scope>
</reference>
<feature type="region of interest" description="Disordered" evidence="1">
    <location>
        <begin position="445"/>
        <end position="557"/>
    </location>
</feature>
<evidence type="ECO:0000313" key="2">
    <source>
        <dbReference type="EMBL" id="JAT73736.1"/>
    </source>
</evidence>
<organism evidence="2">
    <name type="scientific">Auxenochlorella protothecoides</name>
    <name type="common">Green microalga</name>
    <name type="synonym">Chlorella protothecoides</name>
    <dbReference type="NCBI Taxonomy" id="3075"/>
    <lineage>
        <taxon>Eukaryota</taxon>
        <taxon>Viridiplantae</taxon>
        <taxon>Chlorophyta</taxon>
        <taxon>core chlorophytes</taxon>
        <taxon>Trebouxiophyceae</taxon>
        <taxon>Chlorellales</taxon>
        <taxon>Chlorellaceae</taxon>
        <taxon>Auxenochlorella</taxon>
    </lineage>
</organism>
<feature type="region of interest" description="Disordered" evidence="1">
    <location>
        <begin position="219"/>
        <end position="260"/>
    </location>
</feature>
<feature type="compositionally biased region" description="Basic and acidic residues" evidence="1">
    <location>
        <begin position="240"/>
        <end position="260"/>
    </location>
</feature>
<sequence>DENVIVLALQAPATARIAWDSLKLPPRCHRDGVPQMGCVERRSPSTIPTQGKPLENTQMEADVGTENSGLPRAVQLHIADLESHVSGLTQQLAIEAKIHEAHAARYEKLKARQEAQTRTASRLHARALDEVGDRADLASFQLSKSKVELYRWRQRSALLKVRHSSAVEDADRYDRLCASTSRLSAVGAIAAARHSEAQREATRSGAALRAQLQQAQELTRAARQEAARQEAQAAGFRSEAASERERLAQAKREADSERERRALAEEIAASARSRAEAAEGALRAREGLAAEKESLAAGVAALSQGLAARTGAEERATREGEARAAAEERATREGEARAAAEERAIREGGARAAAERRAGAAEAEGRSLRARLETLQAQIKSRDEKIAALEEAARQRENATPAREMATAMRVVDQLVDHLQGTDAEDEDCGDDLFRAPIFPIDAPPAAPLDAGLGRQASPAPGPEPVEAARVAGAGASAPSSPLVAAEPVEPAPRRKPPARRAAGQAKVNLAASVWGEGDSPGQAKESIAQKGKRARVAAKTSLSEKENSSGGVGEPTKEALAALAVGPATEIDRPAGDPLRALNPRVVEAAAKHAMLPVPKSHPALERPVAAPGGLKPAVPGKRKLLTVSRGDALPAAAIFGAGFKAPKLASRAP</sequence>
<evidence type="ECO:0000256" key="1">
    <source>
        <dbReference type="SAM" id="MobiDB-lite"/>
    </source>
</evidence>
<feature type="region of interest" description="Disordered" evidence="1">
    <location>
        <begin position="599"/>
        <end position="619"/>
    </location>
</feature>
<feature type="region of interest" description="Disordered" evidence="1">
    <location>
        <begin position="33"/>
        <end position="56"/>
    </location>
</feature>
<accession>A0A1D2A3E0</accession>
<dbReference type="EMBL" id="GDKF01004886">
    <property type="protein sequence ID" value="JAT73736.1"/>
    <property type="molecule type" value="Transcribed_RNA"/>
</dbReference>
<protein>
    <submittedName>
        <fullName evidence="2">Uncharacterized protein</fullName>
    </submittedName>
</protein>
<feature type="non-terminal residue" evidence="2">
    <location>
        <position position="1"/>
    </location>
</feature>
<gene>
    <name evidence="2" type="ORF">g.31082</name>
</gene>
<feature type="compositionally biased region" description="Polar residues" evidence="1">
    <location>
        <begin position="44"/>
        <end position="56"/>
    </location>
</feature>